<reference evidence="2" key="1">
    <citation type="submission" date="2022-03" db="EMBL/GenBank/DDBJ databases">
        <title>Identification of a novel bacterium isolated from mangrove sediments.</title>
        <authorList>
            <person name="Pan X."/>
        </authorList>
    </citation>
    <scope>NUCLEOTIDE SEQUENCE</scope>
    <source>
        <strain evidence="2">B1949</strain>
    </source>
</reference>
<evidence type="ECO:0000313" key="3">
    <source>
        <dbReference type="Proteomes" id="UP001162881"/>
    </source>
</evidence>
<feature type="transmembrane region" description="Helical" evidence="1">
    <location>
        <begin position="32"/>
        <end position="49"/>
    </location>
</feature>
<feature type="transmembrane region" description="Helical" evidence="1">
    <location>
        <begin position="138"/>
        <end position="160"/>
    </location>
</feature>
<evidence type="ECO:0000313" key="2">
    <source>
        <dbReference type="EMBL" id="MCJ2182029.1"/>
    </source>
</evidence>
<gene>
    <name evidence="2" type="ORF">MTR62_04830</name>
</gene>
<keyword evidence="1" id="KW-0472">Membrane</keyword>
<accession>A0ABT0BAF3</accession>
<keyword evidence="3" id="KW-1185">Reference proteome</keyword>
<dbReference type="Proteomes" id="UP001162881">
    <property type="component" value="Unassembled WGS sequence"/>
</dbReference>
<dbReference type="RefSeq" id="WP_244017529.1">
    <property type="nucleotide sequence ID" value="NZ_JALHLF010000010.1"/>
</dbReference>
<evidence type="ECO:0000256" key="1">
    <source>
        <dbReference type="SAM" id="Phobius"/>
    </source>
</evidence>
<keyword evidence="1" id="KW-0812">Transmembrane</keyword>
<keyword evidence="1" id="KW-1133">Transmembrane helix</keyword>
<organism evidence="2 3">
    <name type="scientific">Novosphingobium organovorum</name>
    <dbReference type="NCBI Taxonomy" id="2930092"/>
    <lineage>
        <taxon>Bacteria</taxon>
        <taxon>Pseudomonadati</taxon>
        <taxon>Pseudomonadota</taxon>
        <taxon>Alphaproteobacteria</taxon>
        <taxon>Sphingomonadales</taxon>
        <taxon>Sphingomonadaceae</taxon>
        <taxon>Novosphingobium</taxon>
    </lineage>
</organism>
<sequence>MTKDYGLPDPAALLPARPIAVRRHGFADRWRLPFLGAVLGLVSLGTIVTECPKLYQDYRVYRDPVSVEDASLASSQCRFRTFTVHCKAGIAYPKDGETKIRSVDFSFLSASSGNYATDIVAERGNPDNITLSLAIDQLWNRCLGALLIAGLLGACAILMLRRFVHMNATLKGLKEPAVLRPVWGRITLRTKKKKSNRVTYFPILGLRKGMGITSQFARSETPWMVYDAGQDETFALCAVHPDALLPIMLDEGFTRIDLTADEIAAARAVRAELERQVEAR</sequence>
<protein>
    <recommendedName>
        <fullName evidence="4">DUF3592 domain-containing protein</fullName>
    </recommendedName>
</protein>
<name>A0ABT0BAF3_9SPHN</name>
<dbReference type="EMBL" id="JALHLF010000010">
    <property type="protein sequence ID" value="MCJ2182029.1"/>
    <property type="molecule type" value="Genomic_DNA"/>
</dbReference>
<proteinExistence type="predicted"/>
<comment type="caution">
    <text evidence="2">The sequence shown here is derived from an EMBL/GenBank/DDBJ whole genome shotgun (WGS) entry which is preliminary data.</text>
</comment>
<evidence type="ECO:0008006" key="4">
    <source>
        <dbReference type="Google" id="ProtNLM"/>
    </source>
</evidence>